<reference evidence="3" key="1">
    <citation type="submission" date="2017-02" db="EMBL/GenBank/DDBJ databases">
        <title>Complete genome sequence of Cupriavidus necator strain NH9, a 3-chlorobenzoate degrader.</title>
        <authorList>
            <person name="Moriuchi R."/>
            <person name="Dohra H."/>
            <person name="Ogawa N."/>
        </authorList>
    </citation>
    <scope>NUCLEOTIDE SEQUENCE [LARGE SCALE GENOMIC DNA]</scope>
    <source>
        <strain evidence="3">NH9</strain>
    </source>
</reference>
<dbReference type="InterPro" id="IPR018729">
    <property type="entry name" value="DUF2269_transmembrane"/>
</dbReference>
<feature type="transmembrane region" description="Helical" evidence="1">
    <location>
        <begin position="82"/>
        <end position="103"/>
    </location>
</feature>
<keyword evidence="1" id="KW-0812">Transmembrane</keyword>
<dbReference type="Pfam" id="PF10027">
    <property type="entry name" value="DUF2269"/>
    <property type="match status" value="1"/>
</dbReference>
<gene>
    <name evidence="2" type="ORF">BJN34_21755</name>
</gene>
<feature type="transmembrane region" description="Helical" evidence="1">
    <location>
        <begin position="49"/>
        <end position="76"/>
    </location>
</feature>
<dbReference type="EMBL" id="CP017758">
    <property type="protein sequence ID" value="AQV96497.1"/>
    <property type="molecule type" value="Genomic_DNA"/>
</dbReference>
<accession>A0A1U9UVP2</accession>
<evidence type="ECO:0000313" key="3">
    <source>
        <dbReference type="Proteomes" id="UP000189627"/>
    </source>
</evidence>
<feature type="transmembrane region" description="Helical" evidence="1">
    <location>
        <begin position="131"/>
        <end position="151"/>
    </location>
</feature>
<evidence type="ECO:0000256" key="1">
    <source>
        <dbReference type="SAM" id="Phobius"/>
    </source>
</evidence>
<organism evidence="2 3">
    <name type="scientific">Cupriavidus necator</name>
    <name type="common">Alcaligenes eutrophus</name>
    <name type="synonym">Ralstonia eutropha</name>
    <dbReference type="NCBI Taxonomy" id="106590"/>
    <lineage>
        <taxon>Bacteria</taxon>
        <taxon>Pseudomonadati</taxon>
        <taxon>Pseudomonadota</taxon>
        <taxon>Betaproteobacteria</taxon>
        <taxon>Burkholderiales</taxon>
        <taxon>Burkholderiaceae</taxon>
        <taxon>Cupriavidus</taxon>
    </lineage>
</organism>
<protein>
    <submittedName>
        <fullName evidence="2">DUF2269 domain-containing protein</fullName>
    </submittedName>
</protein>
<evidence type="ECO:0000313" key="2">
    <source>
        <dbReference type="EMBL" id="AQV96497.1"/>
    </source>
</evidence>
<feature type="transmembrane region" description="Helical" evidence="1">
    <location>
        <begin position="6"/>
        <end position="28"/>
    </location>
</feature>
<keyword evidence="1" id="KW-0472">Membrane</keyword>
<dbReference type="Proteomes" id="UP000189627">
    <property type="component" value="Chromosome 2"/>
</dbReference>
<proteinExistence type="predicted"/>
<sequence>MSGYLLIKWLHVLSSTALFGTGIGIAFFKWMADRSADVRAIRITTERTVLADWIFTTPAVIVQPVTGFAMAYYAGYPMLGGWIAYASCLYLLAGACWLPVVWLQLRMRDLARTADAGGTPLPAQYWVYARLWFWLGIPAFTALLAVFWLMVSKPSFA</sequence>
<dbReference type="AlphaFoldDB" id="A0A1U9UVP2"/>
<dbReference type="OrthoDB" id="9786302at2"/>
<dbReference type="RefSeq" id="WP_078198962.1">
    <property type="nucleotide sequence ID" value="NZ_CP017758.1"/>
</dbReference>
<keyword evidence="1" id="KW-1133">Transmembrane helix</keyword>
<dbReference type="KEGG" id="cuh:BJN34_21755"/>
<name>A0A1U9UVP2_CUPNE</name>